<dbReference type="Pfam" id="PF24981">
    <property type="entry name" value="Beta-prop_ATRN-LZTR1"/>
    <property type="match status" value="1"/>
</dbReference>
<dbReference type="EC" id="5.1.3.24" evidence="5"/>
<keyword evidence="2" id="KW-0677">Repeat</keyword>
<feature type="signal peptide" evidence="3">
    <location>
        <begin position="1"/>
        <end position="23"/>
    </location>
</feature>
<dbReference type="GO" id="GO:0005737">
    <property type="term" value="C:cytoplasm"/>
    <property type="evidence" value="ECO:0007669"/>
    <property type="project" value="TreeGrafter"/>
</dbReference>
<dbReference type="InterPro" id="IPR052637">
    <property type="entry name" value="KLHDC3-like"/>
</dbReference>
<dbReference type="InterPro" id="IPR015915">
    <property type="entry name" value="Kelch-typ_b-propeller"/>
</dbReference>
<proteinExistence type="predicted"/>
<organism evidence="5 6">
    <name type="scientific">Urbifossiella limnaea</name>
    <dbReference type="NCBI Taxonomy" id="2528023"/>
    <lineage>
        <taxon>Bacteria</taxon>
        <taxon>Pseudomonadati</taxon>
        <taxon>Planctomycetota</taxon>
        <taxon>Planctomycetia</taxon>
        <taxon>Gemmatales</taxon>
        <taxon>Gemmataceae</taxon>
        <taxon>Urbifossiella</taxon>
    </lineage>
</organism>
<dbReference type="InterPro" id="IPR011043">
    <property type="entry name" value="Gal_Oxase/kelch_b-propeller"/>
</dbReference>
<dbReference type="Gene3D" id="2.120.10.80">
    <property type="entry name" value="Kelch-type beta propeller"/>
    <property type="match status" value="2"/>
</dbReference>
<protein>
    <submittedName>
        <fullName evidence="5">N-acetylneuraminate epimerase</fullName>
        <ecNumber evidence="5">5.1.3.24</ecNumber>
    </submittedName>
</protein>
<evidence type="ECO:0000313" key="5">
    <source>
        <dbReference type="EMBL" id="QDU19964.1"/>
    </source>
</evidence>
<dbReference type="RefSeq" id="WP_145236740.1">
    <property type="nucleotide sequence ID" value="NZ_CP036273.1"/>
</dbReference>
<dbReference type="PANTHER" id="PTHR46461:SF1">
    <property type="entry name" value="KELCH DOMAIN-CONTAINING PROTEIN 3"/>
    <property type="match status" value="1"/>
</dbReference>
<dbReference type="Proteomes" id="UP000319576">
    <property type="component" value="Chromosome"/>
</dbReference>
<dbReference type="InterPro" id="IPR056737">
    <property type="entry name" value="Beta-prop_ATRN-MKLN-like"/>
</dbReference>
<evidence type="ECO:0000256" key="1">
    <source>
        <dbReference type="ARBA" id="ARBA00022441"/>
    </source>
</evidence>
<sequence length="378" mass="40668" precursor="true">MTTRLPLLLAAAVAAAPALPAQDADDGTGAGRIFHSMVWTGKEAIVWGGGSEGKFFDHGFRLDPTAKTRRALTTDGAPSARWAHAAVWTGTEMLVWGGRSEFASNSHRDDGGRYDPATDRWRGVSAVNAPTARSQMARVWTGDEMIVWGGFGDGATAWDTGGRYDPKADRWRMLPLRGAPEARVEPLHVWTGTELLVWGGITPDLKQTFRTGGRYNPKTDRWAAIRPDDAAPSVWGAAAVWTGTEMLVWGGALQNGDENVNQVTNRGWAYNPATDRWRALSTTGAPSARFFPTGVWTGSRFVVWGGGDQGGEGNPAQHFADGGVYDPVTDRWTPLPRVGELAGRGLHTAVWTGRGMMVYGGSTGGFSAFADAALWVPR</sequence>
<dbReference type="AlphaFoldDB" id="A0A517XR29"/>
<name>A0A517XR29_9BACT</name>
<evidence type="ECO:0000259" key="4">
    <source>
        <dbReference type="Pfam" id="PF24981"/>
    </source>
</evidence>
<dbReference type="PANTHER" id="PTHR46461">
    <property type="entry name" value="KELCH DOMAIN-CONTAINING PROTEIN 3"/>
    <property type="match status" value="1"/>
</dbReference>
<dbReference type="GO" id="GO:0003682">
    <property type="term" value="F:chromatin binding"/>
    <property type="evidence" value="ECO:0007669"/>
    <property type="project" value="InterPro"/>
</dbReference>
<keyword evidence="1" id="KW-0880">Kelch repeat</keyword>
<keyword evidence="5" id="KW-0413">Isomerase</keyword>
<feature type="chain" id="PRO_5021921993" evidence="3">
    <location>
        <begin position="24"/>
        <end position="378"/>
    </location>
</feature>
<evidence type="ECO:0000256" key="3">
    <source>
        <dbReference type="SAM" id="SignalP"/>
    </source>
</evidence>
<dbReference type="SUPFAM" id="SSF50965">
    <property type="entry name" value="Galactose oxidase, central domain"/>
    <property type="match status" value="2"/>
</dbReference>
<keyword evidence="6" id="KW-1185">Reference proteome</keyword>
<keyword evidence="3" id="KW-0732">Signal</keyword>
<dbReference type="EMBL" id="CP036273">
    <property type="protein sequence ID" value="QDU19964.1"/>
    <property type="molecule type" value="Genomic_DNA"/>
</dbReference>
<dbReference type="KEGG" id="uli:ETAA1_19040"/>
<dbReference type="GO" id="GO:0016853">
    <property type="term" value="F:isomerase activity"/>
    <property type="evidence" value="ECO:0007669"/>
    <property type="project" value="UniProtKB-KW"/>
</dbReference>
<evidence type="ECO:0000256" key="2">
    <source>
        <dbReference type="ARBA" id="ARBA00022737"/>
    </source>
</evidence>
<dbReference type="OrthoDB" id="232651at2"/>
<feature type="domain" description="Attractin/MKLN-like beta-propeller" evidence="4">
    <location>
        <begin position="93"/>
        <end position="364"/>
    </location>
</feature>
<gene>
    <name evidence="5" type="primary">nanM_2</name>
    <name evidence="5" type="ORF">ETAA1_19040</name>
</gene>
<accession>A0A517XR29</accession>
<evidence type="ECO:0000313" key="6">
    <source>
        <dbReference type="Proteomes" id="UP000319576"/>
    </source>
</evidence>
<reference evidence="5 6" key="1">
    <citation type="submission" date="2019-02" db="EMBL/GenBank/DDBJ databases">
        <title>Deep-cultivation of Planctomycetes and their phenomic and genomic characterization uncovers novel biology.</title>
        <authorList>
            <person name="Wiegand S."/>
            <person name="Jogler M."/>
            <person name="Boedeker C."/>
            <person name="Pinto D."/>
            <person name="Vollmers J."/>
            <person name="Rivas-Marin E."/>
            <person name="Kohn T."/>
            <person name="Peeters S.H."/>
            <person name="Heuer A."/>
            <person name="Rast P."/>
            <person name="Oberbeckmann S."/>
            <person name="Bunk B."/>
            <person name="Jeske O."/>
            <person name="Meyerdierks A."/>
            <person name="Storesund J.E."/>
            <person name="Kallscheuer N."/>
            <person name="Luecker S."/>
            <person name="Lage O.M."/>
            <person name="Pohl T."/>
            <person name="Merkel B.J."/>
            <person name="Hornburger P."/>
            <person name="Mueller R.-W."/>
            <person name="Bruemmer F."/>
            <person name="Labrenz M."/>
            <person name="Spormann A.M."/>
            <person name="Op den Camp H."/>
            <person name="Overmann J."/>
            <person name="Amann R."/>
            <person name="Jetten M.S.M."/>
            <person name="Mascher T."/>
            <person name="Medema M.H."/>
            <person name="Devos D.P."/>
            <person name="Kaster A.-K."/>
            <person name="Ovreas L."/>
            <person name="Rohde M."/>
            <person name="Galperin M.Y."/>
            <person name="Jogler C."/>
        </authorList>
    </citation>
    <scope>NUCLEOTIDE SEQUENCE [LARGE SCALE GENOMIC DNA]</scope>
    <source>
        <strain evidence="5 6">ETA_A1</strain>
    </source>
</reference>